<sequence length="180" mass="18364">MLDQLMQLIQQSGQQAVVENNEVPNENNEAIMNEAQQSITSGLQQLAATGQLNTLMESVQNGQAATDHPAVQNISNNFMGSIMDKFGLNKGTAAMIASAIIPMVLSKVMNKGGNAQPGGGGFDLGGLLSSLTGGGSNTGGQAQQGGGGIMDTISNIGAKFGLDKDGDGDVDLNDLGKLIS</sequence>
<dbReference type="InterPro" id="IPR018247">
    <property type="entry name" value="EF_Hand_1_Ca_BS"/>
</dbReference>
<evidence type="ECO:0000313" key="1">
    <source>
        <dbReference type="EMBL" id="PSK90079.1"/>
    </source>
</evidence>
<proteinExistence type="predicted"/>
<name>A0A2P8CYM9_9BACT</name>
<evidence type="ECO:0000313" key="2">
    <source>
        <dbReference type="Proteomes" id="UP000240572"/>
    </source>
</evidence>
<dbReference type="OrthoDB" id="982085at2"/>
<evidence type="ECO:0008006" key="3">
    <source>
        <dbReference type="Google" id="ProtNLM"/>
    </source>
</evidence>
<organism evidence="1 2">
    <name type="scientific">Taibaiella chishuiensis</name>
    <dbReference type="NCBI Taxonomy" id="1434707"/>
    <lineage>
        <taxon>Bacteria</taxon>
        <taxon>Pseudomonadati</taxon>
        <taxon>Bacteroidota</taxon>
        <taxon>Chitinophagia</taxon>
        <taxon>Chitinophagales</taxon>
        <taxon>Chitinophagaceae</taxon>
        <taxon>Taibaiella</taxon>
    </lineage>
</organism>
<dbReference type="PROSITE" id="PS00018">
    <property type="entry name" value="EF_HAND_1"/>
    <property type="match status" value="1"/>
</dbReference>
<dbReference type="RefSeq" id="WP_106524424.1">
    <property type="nucleotide sequence ID" value="NZ_PYGD01000009.1"/>
</dbReference>
<accession>A0A2P8CYM9</accession>
<reference evidence="1 2" key="1">
    <citation type="submission" date="2018-03" db="EMBL/GenBank/DDBJ databases">
        <title>Genomic Encyclopedia of Type Strains, Phase III (KMG-III): the genomes of soil and plant-associated and newly described type strains.</title>
        <authorList>
            <person name="Whitman W."/>
        </authorList>
    </citation>
    <scope>NUCLEOTIDE SEQUENCE [LARGE SCALE GENOMIC DNA]</scope>
    <source>
        <strain evidence="1 2">CGMCC 1.12700</strain>
    </source>
</reference>
<dbReference type="EMBL" id="PYGD01000009">
    <property type="protein sequence ID" value="PSK90079.1"/>
    <property type="molecule type" value="Genomic_DNA"/>
</dbReference>
<dbReference type="Proteomes" id="UP000240572">
    <property type="component" value="Unassembled WGS sequence"/>
</dbReference>
<comment type="caution">
    <text evidence="1">The sequence shown here is derived from an EMBL/GenBank/DDBJ whole genome shotgun (WGS) entry which is preliminary data.</text>
</comment>
<protein>
    <recommendedName>
        <fullName evidence="3">EF-hand domain-containing protein</fullName>
    </recommendedName>
</protein>
<gene>
    <name evidence="1" type="ORF">B0I18_10985</name>
</gene>
<keyword evidence="2" id="KW-1185">Reference proteome</keyword>
<dbReference type="AlphaFoldDB" id="A0A2P8CYM9"/>